<dbReference type="PANTHER" id="PTHR33280">
    <property type="entry name" value="50S RIBOSOMAL PROTEIN L31, CHLOROPLASTIC"/>
    <property type="match status" value="1"/>
</dbReference>
<name>A0A449A5W5_9BACT</name>
<dbReference type="Gene3D" id="4.10.830.30">
    <property type="entry name" value="Ribosomal protein L31"/>
    <property type="match status" value="1"/>
</dbReference>
<reference evidence="4 5" key="1">
    <citation type="submission" date="2019-01" db="EMBL/GenBank/DDBJ databases">
        <authorList>
            <consortium name="Pathogen Informatics"/>
        </authorList>
    </citation>
    <scope>NUCLEOTIDE SEQUENCE [LARGE SCALE GENOMIC DNA]</scope>
    <source>
        <strain evidence="4 5">NCTC10166</strain>
    </source>
</reference>
<dbReference type="KEGG" id="mnu:NCTC10166_00596"/>
<dbReference type="EMBL" id="LR214951">
    <property type="protein sequence ID" value="VEU59617.1"/>
    <property type="molecule type" value="Genomic_DNA"/>
</dbReference>
<protein>
    <recommendedName>
        <fullName evidence="3">50S ribosomal protein L31</fullName>
    </recommendedName>
</protein>
<dbReference type="RefSeq" id="WP_129719993.1">
    <property type="nucleotide sequence ID" value="NZ_LR214951.1"/>
</dbReference>
<dbReference type="AlphaFoldDB" id="A0A449A5W5"/>
<organism evidence="4 5">
    <name type="scientific">Mesomycoplasma neurolyticum</name>
    <dbReference type="NCBI Taxonomy" id="2120"/>
    <lineage>
        <taxon>Bacteria</taxon>
        <taxon>Bacillati</taxon>
        <taxon>Mycoplasmatota</taxon>
        <taxon>Mycoplasmoidales</taxon>
        <taxon>Metamycoplasmataceae</taxon>
        <taxon>Mesomycoplasma</taxon>
    </lineage>
</organism>
<keyword evidence="5" id="KW-1185">Reference proteome</keyword>
<sequence length="69" mass="7748">MRKDIHPKYQQIQVTCSTCSSTFEFGSTVEKATIDVCSGCHAFYTGDRSKARATGRIERFNKRAAQAKK</sequence>
<evidence type="ECO:0000256" key="3">
    <source>
        <dbReference type="RuleBase" id="RU000564"/>
    </source>
</evidence>
<evidence type="ECO:0000313" key="5">
    <source>
        <dbReference type="Proteomes" id="UP000289440"/>
    </source>
</evidence>
<dbReference type="OrthoDB" id="9803251at2"/>
<evidence type="ECO:0000256" key="2">
    <source>
        <dbReference type="ARBA" id="ARBA00023274"/>
    </source>
</evidence>
<proteinExistence type="inferred from homology"/>
<dbReference type="NCBIfam" id="TIGR00105">
    <property type="entry name" value="L31"/>
    <property type="match status" value="1"/>
</dbReference>
<dbReference type="PRINTS" id="PR01249">
    <property type="entry name" value="RIBOSOMALL31"/>
</dbReference>
<dbReference type="InterPro" id="IPR034704">
    <property type="entry name" value="Ribosomal_bL28/bL31-like_sf"/>
</dbReference>
<dbReference type="GO" id="GO:0005840">
    <property type="term" value="C:ribosome"/>
    <property type="evidence" value="ECO:0007669"/>
    <property type="project" value="UniProtKB-KW"/>
</dbReference>
<dbReference type="InterPro" id="IPR002150">
    <property type="entry name" value="Ribosomal_bL31"/>
</dbReference>
<dbReference type="Proteomes" id="UP000289440">
    <property type="component" value="Chromosome"/>
</dbReference>
<dbReference type="GO" id="GO:0006412">
    <property type="term" value="P:translation"/>
    <property type="evidence" value="ECO:0007669"/>
    <property type="project" value="InterPro"/>
</dbReference>
<keyword evidence="2 3" id="KW-0687">Ribonucleoprotein</keyword>
<dbReference type="InterPro" id="IPR042105">
    <property type="entry name" value="Ribosomal_bL31_sf"/>
</dbReference>
<evidence type="ECO:0000256" key="1">
    <source>
        <dbReference type="ARBA" id="ARBA00022980"/>
    </source>
</evidence>
<dbReference type="NCBIfam" id="NF000612">
    <property type="entry name" value="PRK00019.1"/>
    <property type="match status" value="1"/>
</dbReference>
<evidence type="ECO:0000313" key="4">
    <source>
        <dbReference type="EMBL" id="VEU59617.1"/>
    </source>
</evidence>
<dbReference type="GO" id="GO:0003735">
    <property type="term" value="F:structural constituent of ribosome"/>
    <property type="evidence" value="ECO:0007669"/>
    <property type="project" value="InterPro"/>
</dbReference>
<accession>A0A449A5W5</accession>
<gene>
    <name evidence="4" type="primary">rpmE</name>
    <name evidence="4" type="ORF">NCTC10166_00596</name>
</gene>
<dbReference type="PANTHER" id="PTHR33280:SF1">
    <property type="entry name" value="LARGE RIBOSOMAL SUBUNIT PROTEIN BL31C"/>
    <property type="match status" value="1"/>
</dbReference>
<keyword evidence="1 3" id="KW-0689">Ribosomal protein</keyword>
<dbReference type="SUPFAM" id="SSF143800">
    <property type="entry name" value="L28p-like"/>
    <property type="match status" value="1"/>
</dbReference>
<comment type="similarity">
    <text evidence="3">Belongs to the bacterial ribosomal protein bL31 family.</text>
</comment>
<dbReference type="GO" id="GO:1990904">
    <property type="term" value="C:ribonucleoprotein complex"/>
    <property type="evidence" value="ECO:0007669"/>
    <property type="project" value="UniProtKB-KW"/>
</dbReference>
<dbReference type="Pfam" id="PF01197">
    <property type="entry name" value="Ribosomal_L31"/>
    <property type="match status" value="1"/>
</dbReference>